<accession>A0A8J7KKZ8</accession>
<comment type="caution">
    <text evidence="1">The sequence shown here is derived from an EMBL/GenBank/DDBJ whole genome shotgun (WGS) entry which is preliminary data.</text>
</comment>
<dbReference type="Proteomes" id="UP000622552">
    <property type="component" value="Unassembled WGS sequence"/>
</dbReference>
<keyword evidence="2" id="KW-1185">Reference proteome</keyword>
<sequence length="206" mass="22459">MTTHDLRGPGEPTTLRYPAGAVLVVAGIPGAGKTTLLRRLFDLTGRETGPVPLPGGGWLLDSEQARNRWRRRLGGRVPYAAYRPVVHLTHYLAVYRAVRAGRGVVLHDCGTRRVLLRFLTGRPTHLIALDVPAAVARAGQHARGRRVRGRAFRRHDRAWRFPADGGPPPVARGYRSLVLLDREATDRIAAIVLGGAIRSATGTVVL</sequence>
<protein>
    <submittedName>
        <fullName evidence="1">Energy-coupling factor transporter ATP-binding protein EcfA2</fullName>
    </submittedName>
</protein>
<keyword evidence="1" id="KW-0067">ATP-binding</keyword>
<dbReference type="Gene3D" id="3.40.50.300">
    <property type="entry name" value="P-loop containing nucleotide triphosphate hydrolases"/>
    <property type="match status" value="1"/>
</dbReference>
<dbReference type="SUPFAM" id="SSF52540">
    <property type="entry name" value="P-loop containing nucleoside triphosphate hydrolases"/>
    <property type="match status" value="1"/>
</dbReference>
<organism evidence="1 2">
    <name type="scientific">Longispora fulva</name>
    <dbReference type="NCBI Taxonomy" id="619741"/>
    <lineage>
        <taxon>Bacteria</taxon>
        <taxon>Bacillati</taxon>
        <taxon>Actinomycetota</taxon>
        <taxon>Actinomycetes</taxon>
        <taxon>Micromonosporales</taxon>
        <taxon>Micromonosporaceae</taxon>
        <taxon>Longispora</taxon>
    </lineage>
</organism>
<reference evidence="1" key="1">
    <citation type="submission" date="2020-11" db="EMBL/GenBank/DDBJ databases">
        <title>Sequencing the genomes of 1000 actinobacteria strains.</title>
        <authorList>
            <person name="Klenk H.-P."/>
        </authorList>
    </citation>
    <scope>NUCLEOTIDE SEQUENCE</scope>
    <source>
        <strain evidence="1">DSM 45356</strain>
    </source>
</reference>
<keyword evidence="1" id="KW-0547">Nucleotide-binding</keyword>
<evidence type="ECO:0000313" key="2">
    <source>
        <dbReference type="Proteomes" id="UP000622552"/>
    </source>
</evidence>
<dbReference type="InterPro" id="IPR027417">
    <property type="entry name" value="P-loop_NTPase"/>
</dbReference>
<dbReference type="EMBL" id="JADOUF010000001">
    <property type="protein sequence ID" value="MBG6137361.1"/>
    <property type="molecule type" value="Genomic_DNA"/>
</dbReference>
<proteinExistence type="predicted"/>
<evidence type="ECO:0000313" key="1">
    <source>
        <dbReference type="EMBL" id="MBG6137361.1"/>
    </source>
</evidence>
<name>A0A8J7KKZ8_9ACTN</name>
<dbReference type="GO" id="GO:0005524">
    <property type="term" value="F:ATP binding"/>
    <property type="evidence" value="ECO:0007669"/>
    <property type="project" value="UniProtKB-KW"/>
</dbReference>
<dbReference type="AlphaFoldDB" id="A0A8J7KKZ8"/>
<dbReference type="RefSeq" id="WP_197004239.1">
    <property type="nucleotide sequence ID" value="NZ_BONS01000020.1"/>
</dbReference>
<gene>
    <name evidence="1" type="ORF">IW245_003555</name>
</gene>